<dbReference type="SUPFAM" id="SSF103473">
    <property type="entry name" value="MFS general substrate transporter"/>
    <property type="match status" value="1"/>
</dbReference>
<dbReference type="PANTHER" id="PTHR23516">
    <property type="entry name" value="SAM (S-ADENOSYL METHIONINE) TRANSPORTER"/>
    <property type="match status" value="1"/>
</dbReference>
<feature type="transmembrane region" description="Helical" evidence="1">
    <location>
        <begin position="24"/>
        <end position="44"/>
    </location>
</feature>
<feature type="transmembrane region" description="Helical" evidence="1">
    <location>
        <begin position="275"/>
        <end position="294"/>
    </location>
</feature>
<evidence type="ECO:0000256" key="1">
    <source>
        <dbReference type="SAM" id="Phobius"/>
    </source>
</evidence>
<dbReference type="Gene3D" id="1.20.1250.20">
    <property type="entry name" value="MFS general substrate transporter like domains"/>
    <property type="match status" value="1"/>
</dbReference>
<dbReference type="Pfam" id="PF05631">
    <property type="entry name" value="MFS_5"/>
    <property type="match status" value="1"/>
</dbReference>
<name>A0A8S9K7V6_BRACR</name>
<feature type="transmembrane region" description="Helical" evidence="1">
    <location>
        <begin position="209"/>
        <end position="233"/>
    </location>
</feature>
<sequence length="308" mass="34054">MEGIWSVYGESELASYGVSKESTVSYLCVGYSTSLVLGPLLGVLSDLIGQKRICLLYCVLHFVVGVWKRITMSPSAWFANVCLSLAGLVHSFGFETWLVVEHEKQSQRNDSLNETFWLMTFLESASLIGGQVLANWLADGNVQSGVALSATASLFLSVVAIVCIVRTAKEPVKTLPLRDYSAAFYAYVLGDKRIWFLGTAQACLQFSTAVFWILWAPTIVVLINLLSIFSSYLNQLYVPNELRGGMISLSQIPANAAILFCLIQRGYSDKIENSTMMALSSVSLFSASGCIYLLRRWGKSPHQDWHKL</sequence>
<comment type="caution">
    <text evidence="2">The sequence shown here is derived from an EMBL/GenBank/DDBJ whole genome shotgun (WGS) entry which is preliminary data.</text>
</comment>
<gene>
    <name evidence="2" type="ORF">F2Q70_00041397</name>
</gene>
<dbReference type="InterPro" id="IPR008509">
    <property type="entry name" value="MOT2/MFSD5"/>
</dbReference>
<feature type="transmembrane region" description="Helical" evidence="1">
    <location>
        <begin position="146"/>
        <end position="168"/>
    </location>
</feature>
<keyword evidence="1" id="KW-0472">Membrane</keyword>
<feature type="transmembrane region" description="Helical" evidence="1">
    <location>
        <begin position="76"/>
        <end position="94"/>
    </location>
</feature>
<proteinExistence type="predicted"/>
<accession>A0A8S9K7V6</accession>
<dbReference type="GO" id="GO:0015098">
    <property type="term" value="F:molybdate ion transmembrane transporter activity"/>
    <property type="evidence" value="ECO:0007669"/>
    <property type="project" value="InterPro"/>
</dbReference>
<keyword evidence="1" id="KW-0812">Transmembrane</keyword>
<feature type="transmembrane region" description="Helical" evidence="1">
    <location>
        <begin position="115"/>
        <end position="134"/>
    </location>
</feature>
<keyword evidence="1" id="KW-1133">Transmembrane helix</keyword>
<organism evidence="2">
    <name type="scientific">Brassica cretica</name>
    <name type="common">Mustard</name>
    <dbReference type="NCBI Taxonomy" id="69181"/>
    <lineage>
        <taxon>Eukaryota</taxon>
        <taxon>Viridiplantae</taxon>
        <taxon>Streptophyta</taxon>
        <taxon>Embryophyta</taxon>
        <taxon>Tracheophyta</taxon>
        <taxon>Spermatophyta</taxon>
        <taxon>Magnoliopsida</taxon>
        <taxon>eudicotyledons</taxon>
        <taxon>Gunneridae</taxon>
        <taxon>Pentapetalae</taxon>
        <taxon>rosids</taxon>
        <taxon>malvids</taxon>
        <taxon>Brassicales</taxon>
        <taxon>Brassicaceae</taxon>
        <taxon>Brassiceae</taxon>
        <taxon>Brassica</taxon>
    </lineage>
</organism>
<protein>
    <submittedName>
        <fullName evidence="2">Uncharacterized protein</fullName>
    </submittedName>
</protein>
<dbReference type="AlphaFoldDB" id="A0A8S9K7V6"/>
<reference evidence="2" key="1">
    <citation type="submission" date="2019-12" db="EMBL/GenBank/DDBJ databases">
        <title>Genome sequencing and annotation of Brassica cretica.</title>
        <authorList>
            <person name="Studholme D.J."/>
            <person name="Sarris P.F."/>
        </authorList>
    </citation>
    <scope>NUCLEOTIDE SEQUENCE</scope>
    <source>
        <strain evidence="2">PFS-102/07</strain>
        <tissue evidence="2">Leaf</tissue>
    </source>
</reference>
<evidence type="ECO:0000313" key="2">
    <source>
        <dbReference type="EMBL" id="KAF2591060.1"/>
    </source>
</evidence>
<dbReference type="GO" id="GO:0016020">
    <property type="term" value="C:membrane"/>
    <property type="evidence" value="ECO:0007669"/>
    <property type="project" value="InterPro"/>
</dbReference>
<dbReference type="InterPro" id="IPR036259">
    <property type="entry name" value="MFS_trans_sf"/>
</dbReference>
<dbReference type="PANTHER" id="PTHR23516:SF2">
    <property type="entry name" value="MOLYBDATE-ANION TRANSPORTER"/>
    <property type="match status" value="1"/>
</dbReference>
<dbReference type="EMBL" id="QGKY02000190">
    <property type="protein sequence ID" value="KAF2591060.1"/>
    <property type="molecule type" value="Genomic_DNA"/>
</dbReference>
<feature type="transmembrane region" description="Helical" evidence="1">
    <location>
        <begin position="245"/>
        <end position="263"/>
    </location>
</feature>